<dbReference type="InterPro" id="IPR000914">
    <property type="entry name" value="SBP_5_dom"/>
</dbReference>
<evidence type="ECO:0000259" key="5">
    <source>
        <dbReference type="Pfam" id="PF00496"/>
    </source>
</evidence>
<feature type="chain" id="PRO_5045457513" evidence="4">
    <location>
        <begin position="22"/>
        <end position="600"/>
    </location>
</feature>
<dbReference type="Gene3D" id="3.10.105.10">
    <property type="entry name" value="Dipeptide-binding Protein, Domain 3"/>
    <property type="match status" value="1"/>
</dbReference>
<evidence type="ECO:0000313" key="7">
    <source>
        <dbReference type="Proteomes" id="UP001596435"/>
    </source>
</evidence>
<dbReference type="Gene3D" id="3.40.190.10">
    <property type="entry name" value="Periplasmic binding protein-like II"/>
    <property type="match status" value="1"/>
</dbReference>
<sequence length="600" mass="63225">MSRFKPLTAVIASLATLGALSACSSATGSGAGGAVYTTIDGNNPITVGAPMNPFNASTNTFLGYDTMQLAFSKKNPSDPNDAFPGLAKSWTITPTGITVELQPDAKWSDGTPVTVADVKTSLAIALTQGNATVGAGFLSQGLAVAKVTPVGEHGVRIDQVAGADNLNFGRLVLGQNIVSDKVYGGLLPTDIWETIAASESADTAVAQAAVTKLTTTGKAVSAFAPKADVSAGPFVITRINPGSVVLDRNPHFYDAAKIAPKQVVIRHYTGNEQIWSYMTNGELDSAPYTAIPNNVLTQILGAGYTRKDSVNSVDAAIAFNQSVAPYNLTAVRQALAYVIDRQAVTKVGEPVGGVANKYNTGLIDTAAKTWLSPDQLSALNPYAPDAAKAASLLEGAGFKKADGKWLMPDGKPWTITLQTVNGFSDWIAASTIVANELSDFGIPTKPAITADFATYKKEMAAGKYAVGWWLTALGPQTSKGYQRYYGADDGYTATGATATHSDGGGNWQHGPTQYTLSGATLDPGQLTARLATLDLVAQKPIVQQLAQVSNQEVPLIQIWDYTNVQFTSDKRFTNFPKQGEDAILNNPPGVWMMQGFVKKK</sequence>
<comment type="caution">
    <text evidence="6">The sequence shown here is derived from an EMBL/GenBank/DDBJ whole genome shotgun (WGS) entry which is preliminary data.</text>
</comment>
<feature type="signal peptide" evidence="4">
    <location>
        <begin position="1"/>
        <end position="21"/>
    </location>
</feature>
<name>A0ABW2FTA6_9ACTN</name>
<dbReference type="RefSeq" id="WP_380231107.1">
    <property type="nucleotide sequence ID" value="NZ_JBHSVH010000002.1"/>
</dbReference>
<dbReference type="PANTHER" id="PTHR30290:SF9">
    <property type="entry name" value="OLIGOPEPTIDE-BINDING PROTEIN APPA"/>
    <property type="match status" value="1"/>
</dbReference>
<dbReference type="EMBL" id="JBHTAJ010000020">
    <property type="protein sequence ID" value="MFC7180471.1"/>
    <property type="molecule type" value="Genomic_DNA"/>
</dbReference>
<reference evidence="7" key="1">
    <citation type="journal article" date="2019" name="Int. J. Syst. Evol. Microbiol.">
        <title>The Global Catalogue of Microorganisms (GCM) 10K type strain sequencing project: providing services to taxonomists for standard genome sequencing and annotation.</title>
        <authorList>
            <consortium name="The Broad Institute Genomics Platform"/>
            <consortium name="The Broad Institute Genome Sequencing Center for Infectious Disease"/>
            <person name="Wu L."/>
            <person name="Ma J."/>
        </authorList>
    </citation>
    <scope>NUCLEOTIDE SEQUENCE [LARGE SCALE GENOMIC DNA]</scope>
    <source>
        <strain evidence="7">CGMCC 1.12859</strain>
    </source>
</reference>
<evidence type="ECO:0000256" key="1">
    <source>
        <dbReference type="ARBA" id="ARBA00005695"/>
    </source>
</evidence>
<evidence type="ECO:0000256" key="4">
    <source>
        <dbReference type="SAM" id="SignalP"/>
    </source>
</evidence>
<accession>A0ABW2FTA6</accession>
<proteinExistence type="inferred from homology"/>
<dbReference type="PROSITE" id="PS51257">
    <property type="entry name" value="PROKAR_LIPOPROTEIN"/>
    <property type="match status" value="1"/>
</dbReference>
<keyword evidence="7" id="KW-1185">Reference proteome</keyword>
<dbReference type="InterPro" id="IPR039424">
    <property type="entry name" value="SBP_5"/>
</dbReference>
<feature type="domain" description="Solute-binding protein family 5" evidence="5">
    <location>
        <begin position="84"/>
        <end position="486"/>
    </location>
</feature>
<dbReference type="Proteomes" id="UP001596435">
    <property type="component" value="Unassembled WGS sequence"/>
</dbReference>
<evidence type="ECO:0000256" key="2">
    <source>
        <dbReference type="ARBA" id="ARBA00022448"/>
    </source>
</evidence>
<evidence type="ECO:0000256" key="3">
    <source>
        <dbReference type="ARBA" id="ARBA00022729"/>
    </source>
</evidence>
<comment type="similarity">
    <text evidence="1">Belongs to the bacterial solute-binding protein 5 family.</text>
</comment>
<dbReference type="PANTHER" id="PTHR30290">
    <property type="entry name" value="PERIPLASMIC BINDING COMPONENT OF ABC TRANSPORTER"/>
    <property type="match status" value="1"/>
</dbReference>
<gene>
    <name evidence="6" type="ORF">ACFQMG_12990</name>
</gene>
<keyword evidence="2" id="KW-0813">Transport</keyword>
<keyword evidence="3 4" id="KW-0732">Signal</keyword>
<organism evidence="6 7">
    <name type="scientific">Kitasatospora paranensis</name>
    <dbReference type="NCBI Taxonomy" id="258053"/>
    <lineage>
        <taxon>Bacteria</taxon>
        <taxon>Bacillati</taxon>
        <taxon>Actinomycetota</taxon>
        <taxon>Actinomycetes</taxon>
        <taxon>Kitasatosporales</taxon>
        <taxon>Streptomycetaceae</taxon>
        <taxon>Kitasatospora</taxon>
    </lineage>
</organism>
<protein>
    <submittedName>
        <fullName evidence="6">ABC transporter substrate-binding protein</fullName>
    </submittedName>
</protein>
<dbReference type="SUPFAM" id="SSF53850">
    <property type="entry name" value="Periplasmic binding protein-like II"/>
    <property type="match status" value="1"/>
</dbReference>
<evidence type="ECO:0000313" key="6">
    <source>
        <dbReference type="EMBL" id="MFC7180471.1"/>
    </source>
</evidence>
<dbReference type="Pfam" id="PF00496">
    <property type="entry name" value="SBP_bac_5"/>
    <property type="match status" value="1"/>
</dbReference>